<evidence type="ECO:0000313" key="1">
    <source>
        <dbReference type="EMBL" id="PPE04913.1"/>
    </source>
</evidence>
<dbReference type="EMBL" id="PHND01000001">
    <property type="protein sequence ID" value="PPE04913.1"/>
    <property type="molecule type" value="Genomic_DNA"/>
</dbReference>
<keyword evidence="2" id="KW-1185">Reference proteome</keyword>
<name>A0A8E2QZ88_9MOLU</name>
<reference evidence="1 2" key="1">
    <citation type="submission" date="2017-11" db="EMBL/GenBank/DDBJ databases">
        <title>Genome sequence of Entomoplasma ellychniae ELCN-1 (ATCC 43707).</title>
        <authorList>
            <person name="Lo W.-S."/>
            <person name="Gasparich G.E."/>
            <person name="Kuo C.-H."/>
        </authorList>
    </citation>
    <scope>NUCLEOTIDE SEQUENCE [LARGE SCALE GENOMIC DNA]</scope>
    <source>
        <strain evidence="1 2">ELCN-1</strain>
    </source>
</reference>
<comment type="caution">
    <text evidence="1">The sequence shown here is derived from an EMBL/GenBank/DDBJ whole genome shotgun (WGS) entry which is preliminary data.</text>
</comment>
<organism evidence="1 2">
    <name type="scientific">Entomoplasma ellychniae</name>
    <dbReference type="NCBI Taxonomy" id="2114"/>
    <lineage>
        <taxon>Bacteria</taxon>
        <taxon>Bacillati</taxon>
        <taxon>Mycoplasmatota</taxon>
        <taxon>Mollicutes</taxon>
        <taxon>Entomoplasmatales</taxon>
        <taxon>Entomoplasmataceae</taxon>
        <taxon>Entomoplasma</taxon>
    </lineage>
</organism>
<proteinExistence type="predicted"/>
<evidence type="ECO:0000313" key="2">
    <source>
        <dbReference type="Proteomes" id="UP000239010"/>
    </source>
</evidence>
<dbReference type="RefSeq" id="WP_104205995.1">
    <property type="nucleotide sequence ID" value="NZ_PHND01000001.1"/>
</dbReference>
<dbReference type="Proteomes" id="UP000239010">
    <property type="component" value="Unassembled WGS sequence"/>
</dbReference>
<protein>
    <submittedName>
        <fullName evidence="1">Uncharacterized protein</fullName>
    </submittedName>
</protein>
<accession>A0A8E2QZ88</accession>
<sequence>MKELKSFLKVDFASKNQNWEPYAVHLSNLFINNYLNDLEAIVKFVKLQSGKIEYTEIMNKLQGYMVLFIRLEEYLKDKYSKKFNFDLILFGFSIMNKSEKDALEKDLLKLFENNDRFNNFNNKFKSLDNSFNSFLSFISNQEFREIFFELNIFEEDWNKTFDFNFSSSNSYINKNY</sequence>
<gene>
    <name evidence="1" type="ORF">EELLY_v1c05990</name>
</gene>
<dbReference type="AlphaFoldDB" id="A0A8E2QZ88"/>